<evidence type="ECO:0000256" key="2">
    <source>
        <dbReference type="SAM" id="MobiDB-lite"/>
    </source>
</evidence>
<organism evidence="3">
    <name type="scientific">Guillardia theta (strain CCMP2712)</name>
    <name type="common">Cryptophyte</name>
    <dbReference type="NCBI Taxonomy" id="905079"/>
    <lineage>
        <taxon>Eukaryota</taxon>
        <taxon>Cryptophyceae</taxon>
        <taxon>Pyrenomonadales</taxon>
        <taxon>Geminigeraceae</taxon>
        <taxon>Guillardia</taxon>
    </lineage>
</organism>
<dbReference type="KEGG" id="gtt:GUITHDRAFT_120997"/>
<evidence type="ECO:0000313" key="5">
    <source>
        <dbReference type="Proteomes" id="UP000011087"/>
    </source>
</evidence>
<dbReference type="AlphaFoldDB" id="L1IAG0"/>
<dbReference type="PaxDb" id="55529-EKX32805"/>
<reference evidence="4" key="3">
    <citation type="submission" date="2015-06" db="UniProtKB">
        <authorList>
            <consortium name="EnsemblProtists"/>
        </authorList>
    </citation>
    <scope>IDENTIFICATION</scope>
</reference>
<reference evidence="3 5" key="1">
    <citation type="journal article" date="2012" name="Nature">
        <title>Algal genomes reveal evolutionary mosaicism and the fate of nucleomorphs.</title>
        <authorList>
            <consortium name="DOE Joint Genome Institute"/>
            <person name="Curtis B.A."/>
            <person name="Tanifuji G."/>
            <person name="Burki F."/>
            <person name="Gruber A."/>
            <person name="Irimia M."/>
            <person name="Maruyama S."/>
            <person name="Arias M.C."/>
            <person name="Ball S.G."/>
            <person name="Gile G.H."/>
            <person name="Hirakawa Y."/>
            <person name="Hopkins J.F."/>
            <person name="Kuo A."/>
            <person name="Rensing S.A."/>
            <person name="Schmutz J."/>
            <person name="Symeonidi A."/>
            <person name="Elias M."/>
            <person name="Eveleigh R.J."/>
            <person name="Herman E.K."/>
            <person name="Klute M.J."/>
            <person name="Nakayama T."/>
            <person name="Obornik M."/>
            <person name="Reyes-Prieto A."/>
            <person name="Armbrust E.V."/>
            <person name="Aves S.J."/>
            <person name="Beiko R.G."/>
            <person name="Coutinho P."/>
            <person name="Dacks J.B."/>
            <person name="Durnford D.G."/>
            <person name="Fast N.M."/>
            <person name="Green B.R."/>
            <person name="Grisdale C.J."/>
            <person name="Hempel F."/>
            <person name="Henrissat B."/>
            <person name="Hoppner M.P."/>
            <person name="Ishida K."/>
            <person name="Kim E."/>
            <person name="Koreny L."/>
            <person name="Kroth P.G."/>
            <person name="Liu Y."/>
            <person name="Malik S.B."/>
            <person name="Maier U.G."/>
            <person name="McRose D."/>
            <person name="Mock T."/>
            <person name="Neilson J.A."/>
            <person name="Onodera N.T."/>
            <person name="Poole A.M."/>
            <person name="Pritham E.J."/>
            <person name="Richards T.A."/>
            <person name="Rocap G."/>
            <person name="Roy S.W."/>
            <person name="Sarai C."/>
            <person name="Schaack S."/>
            <person name="Shirato S."/>
            <person name="Slamovits C.H."/>
            <person name="Spencer D.F."/>
            <person name="Suzuki S."/>
            <person name="Worden A.Z."/>
            <person name="Zauner S."/>
            <person name="Barry K."/>
            <person name="Bell C."/>
            <person name="Bharti A.K."/>
            <person name="Crow J.A."/>
            <person name="Grimwood J."/>
            <person name="Kramer R."/>
            <person name="Lindquist E."/>
            <person name="Lucas S."/>
            <person name="Salamov A."/>
            <person name="McFadden G.I."/>
            <person name="Lane C.E."/>
            <person name="Keeling P.J."/>
            <person name="Gray M.W."/>
            <person name="Grigoriev I.V."/>
            <person name="Archibald J.M."/>
        </authorList>
    </citation>
    <scope>NUCLEOTIDE SEQUENCE</scope>
    <source>
        <strain evidence="3 5">CCMP2712</strain>
    </source>
</reference>
<dbReference type="Proteomes" id="UP000011087">
    <property type="component" value="Unassembled WGS sequence"/>
</dbReference>
<dbReference type="RefSeq" id="XP_005819785.1">
    <property type="nucleotide sequence ID" value="XM_005819728.1"/>
</dbReference>
<sequence>MSFKGLPGQDGFKRLVMIVTAMMGIPASKLFGTCKDKRNLYRDATDALNGDPLFAGALKSNTTRDKWHNTMTIVDSIIDGGEEQFIKRAQNGGNAMNELDKLYLEIARIKRPFVQRAADAKAKKNAEKQDSTERLQCVMKTVEKRTNASFDFTTAVDDVMDEIRPVDGSSTSSPASQSGVQQQLNANEPEGSPENAPDEPSSSLGRGHNKGSQKRAKYNPGLHLDRKKEEDKLTDSFYNVIDALHKTTGEMTRSNAQEQDQQERKERIRMLEAERELEQQKTRTIEAEKDLEKQRTCKLEAHKDLEKQRSATFQQQLEVLKMMALCADKGMPVPPNLMTMPTTGDTSNEML</sequence>
<feature type="region of interest" description="Disordered" evidence="2">
    <location>
        <begin position="164"/>
        <end position="230"/>
    </location>
</feature>
<protein>
    <submittedName>
        <fullName evidence="3 4">Uncharacterized protein</fullName>
    </submittedName>
</protein>
<gene>
    <name evidence="3" type="ORF">GUITHDRAFT_120997</name>
</gene>
<dbReference type="EMBL" id="JH993170">
    <property type="protein sequence ID" value="EKX32805.1"/>
    <property type="molecule type" value="Genomic_DNA"/>
</dbReference>
<dbReference type="GeneID" id="17289545"/>
<dbReference type="EnsemblProtists" id="EKX32805">
    <property type="protein sequence ID" value="EKX32805"/>
    <property type="gene ID" value="GUITHDRAFT_120997"/>
</dbReference>
<evidence type="ECO:0000256" key="1">
    <source>
        <dbReference type="SAM" id="Coils"/>
    </source>
</evidence>
<keyword evidence="1" id="KW-0175">Coiled coil</keyword>
<feature type="coiled-coil region" evidence="1">
    <location>
        <begin position="256"/>
        <end position="294"/>
    </location>
</feature>
<dbReference type="HOGENOM" id="CLU_793322_0_0_1"/>
<accession>L1IAG0</accession>
<reference evidence="5" key="2">
    <citation type="submission" date="2012-11" db="EMBL/GenBank/DDBJ databases">
        <authorList>
            <person name="Kuo A."/>
            <person name="Curtis B.A."/>
            <person name="Tanifuji G."/>
            <person name="Burki F."/>
            <person name="Gruber A."/>
            <person name="Irimia M."/>
            <person name="Maruyama S."/>
            <person name="Arias M.C."/>
            <person name="Ball S.G."/>
            <person name="Gile G.H."/>
            <person name="Hirakawa Y."/>
            <person name="Hopkins J.F."/>
            <person name="Rensing S.A."/>
            <person name="Schmutz J."/>
            <person name="Symeonidi A."/>
            <person name="Elias M."/>
            <person name="Eveleigh R.J."/>
            <person name="Herman E.K."/>
            <person name="Klute M.J."/>
            <person name="Nakayama T."/>
            <person name="Obornik M."/>
            <person name="Reyes-Prieto A."/>
            <person name="Armbrust E.V."/>
            <person name="Aves S.J."/>
            <person name="Beiko R.G."/>
            <person name="Coutinho P."/>
            <person name="Dacks J.B."/>
            <person name="Durnford D.G."/>
            <person name="Fast N.M."/>
            <person name="Green B.R."/>
            <person name="Grisdale C."/>
            <person name="Hempe F."/>
            <person name="Henrissat B."/>
            <person name="Hoppner M.P."/>
            <person name="Ishida K.-I."/>
            <person name="Kim E."/>
            <person name="Koreny L."/>
            <person name="Kroth P.G."/>
            <person name="Liu Y."/>
            <person name="Malik S.-B."/>
            <person name="Maier U.G."/>
            <person name="McRose D."/>
            <person name="Mock T."/>
            <person name="Neilson J.A."/>
            <person name="Onodera N.T."/>
            <person name="Poole A.M."/>
            <person name="Pritham E.J."/>
            <person name="Richards T.A."/>
            <person name="Rocap G."/>
            <person name="Roy S.W."/>
            <person name="Sarai C."/>
            <person name="Schaack S."/>
            <person name="Shirato S."/>
            <person name="Slamovits C.H."/>
            <person name="Spencer D.F."/>
            <person name="Suzuki S."/>
            <person name="Worden A.Z."/>
            <person name="Zauner S."/>
            <person name="Barry K."/>
            <person name="Bell C."/>
            <person name="Bharti A.K."/>
            <person name="Crow J.A."/>
            <person name="Grimwood J."/>
            <person name="Kramer R."/>
            <person name="Lindquist E."/>
            <person name="Lucas S."/>
            <person name="Salamov A."/>
            <person name="McFadden G.I."/>
            <person name="Lane C.E."/>
            <person name="Keeling P.J."/>
            <person name="Gray M.W."/>
            <person name="Grigoriev I.V."/>
            <person name="Archibald J.M."/>
        </authorList>
    </citation>
    <scope>NUCLEOTIDE SEQUENCE</scope>
    <source>
        <strain evidence="5">CCMP2712</strain>
    </source>
</reference>
<feature type="compositionally biased region" description="Basic residues" evidence="2">
    <location>
        <begin position="207"/>
        <end position="217"/>
    </location>
</feature>
<keyword evidence="5" id="KW-1185">Reference proteome</keyword>
<evidence type="ECO:0000313" key="4">
    <source>
        <dbReference type="EnsemblProtists" id="EKX32805"/>
    </source>
</evidence>
<evidence type="ECO:0000313" key="3">
    <source>
        <dbReference type="EMBL" id="EKX32805.1"/>
    </source>
</evidence>
<feature type="compositionally biased region" description="Low complexity" evidence="2">
    <location>
        <begin position="169"/>
        <end position="178"/>
    </location>
</feature>
<proteinExistence type="predicted"/>
<name>L1IAG0_GUITC</name>